<feature type="transmembrane region" description="Helical" evidence="8">
    <location>
        <begin position="300"/>
        <end position="319"/>
    </location>
</feature>
<feature type="transmembrane region" description="Helical" evidence="8">
    <location>
        <begin position="248"/>
        <end position="269"/>
    </location>
</feature>
<evidence type="ECO:0000313" key="9">
    <source>
        <dbReference type="EMBL" id="QDQ43272.1"/>
    </source>
</evidence>
<feature type="transmembrane region" description="Helical" evidence="8">
    <location>
        <begin position="83"/>
        <end position="100"/>
    </location>
</feature>
<dbReference type="KEGG" id="mkc:kam1_2064"/>
<feature type="transmembrane region" description="Helical" evidence="8">
    <location>
        <begin position="188"/>
        <end position="209"/>
    </location>
</feature>
<keyword evidence="4 8" id="KW-0812">Transmembrane</keyword>
<evidence type="ECO:0000256" key="5">
    <source>
        <dbReference type="ARBA" id="ARBA00022989"/>
    </source>
</evidence>
<dbReference type="EMBL" id="CP037899">
    <property type="protein sequence ID" value="QDQ43272.1"/>
    <property type="molecule type" value="Genomic_DNA"/>
</dbReference>
<feature type="transmembrane region" description="Helical" evidence="8">
    <location>
        <begin position="112"/>
        <end position="128"/>
    </location>
</feature>
<accession>A0A516TPV9</accession>
<dbReference type="AlphaFoldDB" id="A0A516TPV9"/>
<feature type="transmembrane region" description="Helical" evidence="8">
    <location>
        <begin position="57"/>
        <end position="76"/>
    </location>
</feature>
<feature type="transmembrane region" description="Helical" evidence="8">
    <location>
        <begin position="276"/>
        <end position="294"/>
    </location>
</feature>
<gene>
    <name evidence="9" type="ORF">kam1_2064</name>
</gene>
<feature type="transmembrane region" description="Helical" evidence="8">
    <location>
        <begin position="159"/>
        <end position="181"/>
    </location>
</feature>
<name>A0A516TPV9_9BACT</name>
<comment type="similarity">
    <text evidence="7">Belongs to the glycosyltransferase 87 family.</text>
</comment>
<dbReference type="Pfam" id="PF09594">
    <property type="entry name" value="GT87"/>
    <property type="match status" value="1"/>
</dbReference>
<keyword evidence="5 8" id="KW-1133">Transmembrane helix</keyword>
<dbReference type="Proteomes" id="UP000315925">
    <property type="component" value="Chromosome"/>
</dbReference>
<keyword evidence="6 8" id="KW-0472">Membrane</keyword>
<dbReference type="InterPro" id="IPR018584">
    <property type="entry name" value="GT87"/>
</dbReference>
<evidence type="ECO:0000313" key="10">
    <source>
        <dbReference type="Proteomes" id="UP000315925"/>
    </source>
</evidence>
<evidence type="ECO:0000256" key="7">
    <source>
        <dbReference type="ARBA" id="ARBA00024033"/>
    </source>
</evidence>
<dbReference type="GO" id="GO:0005886">
    <property type="term" value="C:plasma membrane"/>
    <property type="evidence" value="ECO:0007669"/>
    <property type="project" value="UniProtKB-SubCell"/>
</dbReference>
<dbReference type="RefSeq" id="WP_143958419.1">
    <property type="nucleotide sequence ID" value="NZ_CP037899.1"/>
</dbReference>
<dbReference type="GO" id="GO:0016758">
    <property type="term" value="F:hexosyltransferase activity"/>
    <property type="evidence" value="ECO:0007669"/>
    <property type="project" value="InterPro"/>
</dbReference>
<sequence>MKSSYLALASIVLWSVLLLSLSLLIFHNPTSRTVTLAYVQASIRFLQKLPLYESSGIHGFLYFPHFAIFFTPFALLPPIPREILWRIFSLVIFVGALRKLTSSFFPLHQDKVFFYFSLLIMFSALASIRNGQTNLALSGSLVLSFLACGEKNWLKAAFFFFLSLILKPIALFPFVYATIFYPSFKKTAFWLVLLFVLFPFFFCLDHPLYMAEQYLLFTKRMTTVSQPNEANFADIQGLFRVVHVELPFVLSLLIRSLAAIGVILLAFRLKRWSKSPLFFSMLLYSFSTAYLLLCNPRTELNSYVFLGLSLGFFSLYFLFVEKQKTIGLFLLALQPFLGIEAFGKRWVEIGLWLKPLICLLSQIPLTWQLFKEQTKPTIESNPNSQSPLL</sequence>
<evidence type="ECO:0000256" key="2">
    <source>
        <dbReference type="ARBA" id="ARBA00022475"/>
    </source>
</evidence>
<evidence type="ECO:0000256" key="8">
    <source>
        <dbReference type="SAM" id="Phobius"/>
    </source>
</evidence>
<proteinExistence type="inferred from homology"/>
<keyword evidence="3" id="KW-0808">Transferase</keyword>
<evidence type="ECO:0000256" key="4">
    <source>
        <dbReference type="ARBA" id="ARBA00022692"/>
    </source>
</evidence>
<evidence type="ECO:0000256" key="3">
    <source>
        <dbReference type="ARBA" id="ARBA00022679"/>
    </source>
</evidence>
<evidence type="ECO:0000256" key="1">
    <source>
        <dbReference type="ARBA" id="ARBA00004651"/>
    </source>
</evidence>
<organism evidence="9 10">
    <name type="scientific">Methylacidiphilum kamchatkense Kam1</name>
    <dbReference type="NCBI Taxonomy" id="1202785"/>
    <lineage>
        <taxon>Bacteria</taxon>
        <taxon>Pseudomonadati</taxon>
        <taxon>Verrucomicrobiota</taxon>
        <taxon>Methylacidiphilae</taxon>
        <taxon>Methylacidiphilales</taxon>
        <taxon>Methylacidiphilaceae</taxon>
        <taxon>Methylacidiphilum (ex Ratnadevi et al. 2023)</taxon>
    </lineage>
</organism>
<evidence type="ECO:0000256" key="6">
    <source>
        <dbReference type="ARBA" id="ARBA00023136"/>
    </source>
</evidence>
<dbReference type="STRING" id="1202785.A946_06060"/>
<comment type="subcellular location">
    <subcellularLocation>
        <location evidence="1">Cell membrane</location>
        <topology evidence="1">Multi-pass membrane protein</topology>
    </subcellularLocation>
</comment>
<evidence type="ECO:0008006" key="11">
    <source>
        <dbReference type="Google" id="ProtNLM"/>
    </source>
</evidence>
<protein>
    <recommendedName>
        <fullName evidence="11">DUF2029 domain-containing protein</fullName>
    </recommendedName>
</protein>
<keyword evidence="2" id="KW-1003">Cell membrane</keyword>
<reference evidence="10" key="1">
    <citation type="submission" date="2019-03" db="EMBL/GenBank/DDBJ databases">
        <title>Complete genome of Methylacidiphilum kamchatkense Kam1.</title>
        <authorList>
            <person name="Kruse T."/>
            <person name="Murarilal Ratnadevi C."/>
            <person name="Erikstad H.-A."/>
            <person name="Birkeland N.-K."/>
        </authorList>
    </citation>
    <scope>NUCLEOTIDE SEQUENCE [LARGE SCALE GENOMIC DNA]</scope>
    <source>
        <strain evidence="10">kam1</strain>
    </source>
</reference>